<dbReference type="EMBL" id="JABEMA010000076">
    <property type="protein sequence ID" value="NNH22875.1"/>
    <property type="molecule type" value="Genomic_DNA"/>
</dbReference>
<evidence type="ECO:0000313" key="3">
    <source>
        <dbReference type="Proteomes" id="UP000555552"/>
    </source>
</evidence>
<accession>A0A849BN99</accession>
<gene>
    <name evidence="2" type="ORF">HLB09_07170</name>
</gene>
<feature type="compositionally biased region" description="Low complexity" evidence="1">
    <location>
        <begin position="240"/>
        <end position="258"/>
    </location>
</feature>
<evidence type="ECO:0000313" key="2">
    <source>
        <dbReference type="EMBL" id="NNH22875.1"/>
    </source>
</evidence>
<sequence>MASYLAIAREVALCADWTWATTRPTWDHLAQRTGRSRRTVARVLAWLRATGLLGLVATGRSAGAAAMAGDDGADAALYVLAVPHALRLLTSPSPASAATGREDAQPAPTPTGVHEVGTPSREAVSEGDPRAGARAKLSPPTADRPLTAWPPSRRPATRPEMAAAAATARTLCPPLRATTAPWVVALLREFWLAGWTLRDTLRALDERPDGTPWPHTTGVRHVPGWVRHRLAAWVTDAGTPQRSPSQTSAAAQAHTRALARARDERRVLEDTQRASGTEAAAGAAAAREALRAARNQSSAHRRPGRR</sequence>
<evidence type="ECO:0000256" key="1">
    <source>
        <dbReference type="SAM" id="MobiDB-lite"/>
    </source>
</evidence>
<dbReference type="AlphaFoldDB" id="A0A849BN99"/>
<feature type="compositionally biased region" description="Basic and acidic residues" evidence="1">
    <location>
        <begin position="260"/>
        <end position="272"/>
    </location>
</feature>
<organism evidence="2 3">
    <name type="scientific">Pseudokineococcus marinus</name>
    <dbReference type="NCBI Taxonomy" id="351215"/>
    <lineage>
        <taxon>Bacteria</taxon>
        <taxon>Bacillati</taxon>
        <taxon>Actinomycetota</taxon>
        <taxon>Actinomycetes</taxon>
        <taxon>Kineosporiales</taxon>
        <taxon>Kineosporiaceae</taxon>
        <taxon>Pseudokineococcus</taxon>
    </lineage>
</organism>
<feature type="region of interest" description="Disordered" evidence="1">
    <location>
        <begin position="92"/>
        <end position="161"/>
    </location>
</feature>
<keyword evidence="3" id="KW-1185">Reference proteome</keyword>
<protein>
    <submittedName>
        <fullName evidence="2">Uncharacterized protein</fullName>
    </submittedName>
</protein>
<name>A0A849BN99_9ACTN</name>
<comment type="caution">
    <text evidence="2">The sequence shown here is derived from an EMBL/GenBank/DDBJ whole genome shotgun (WGS) entry which is preliminary data.</text>
</comment>
<reference evidence="2 3" key="1">
    <citation type="submission" date="2020-05" db="EMBL/GenBank/DDBJ databases">
        <title>MicrobeNet Type strains.</title>
        <authorList>
            <person name="Nicholson A.C."/>
        </authorList>
    </citation>
    <scope>NUCLEOTIDE SEQUENCE [LARGE SCALE GENOMIC DNA]</scope>
    <source>
        <strain evidence="2 3">JCM 14547</strain>
    </source>
</reference>
<proteinExistence type="predicted"/>
<feature type="compositionally biased region" description="Low complexity" evidence="1">
    <location>
        <begin position="273"/>
        <end position="287"/>
    </location>
</feature>
<dbReference type="Proteomes" id="UP000555552">
    <property type="component" value="Unassembled WGS sequence"/>
</dbReference>
<feature type="region of interest" description="Disordered" evidence="1">
    <location>
        <begin position="237"/>
        <end position="306"/>
    </location>
</feature>